<dbReference type="EMBL" id="FRAP01000011">
    <property type="protein sequence ID" value="SHK73640.1"/>
    <property type="molecule type" value="Genomic_DNA"/>
</dbReference>
<dbReference type="Gene3D" id="3.20.20.140">
    <property type="entry name" value="Metal-dependent hydrolases"/>
    <property type="match status" value="1"/>
</dbReference>
<dbReference type="GO" id="GO:0016787">
    <property type="term" value="F:hydrolase activity"/>
    <property type="evidence" value="ECO:0007669"/>
    <property type="project" value="InterPro"/>
</dbReference>
<evidence type="ECO:0000259" key="2">
    <source>
        <dbReference type="Pfam" id="PF04909"/>
    </source>
</evidence>
<reference evidence="3 4" key="1">
    <citation type="submission" date="2016-11" db="EMBL/GenBank/DDBJ databases">
        <authorList>
            <person name="Jaros S."/>
            <person name="Januszkiewicz K."/>
            <person name="Wedrychowicz H."/>
        </authorList>
    </citation>
    <scope>NUCLEOTIDE SEQUENCE [LARGE SCALE GENOMIC DNA]</scope>
    <source>
        <strain evidence="3 4">DSM 43832</strain>
    </source>
</reference>
<dbReference type="GO" id="GO:0019748">
    <property type="term" value="P:secondary metabolic process"/>
    <property type="evidence" value="ECO:0007669"/>
    <property type="project" value="TreeGrafter"/>
</dbReference>
<proteinExistence type="predicted"/>
<protein>
    <recommendedName>
        <fullName evidence="2">Amidohydrolase-related domain-containing protein</fullName>
    </recommendedName>
</protein>
<evidence type="ECO:0000313" key="4">
    <source>
        <dbReference type="Proteomes" id="UP000184363"/>
    </source>
</evidence>
<dbReference type="AlphaFoldDB" id="A0A1M6UWT0"/>
<keyword evidence="4" id="KW-1185">Reference proteome</keyword>
<dbReference type="OrthoDB" id="8673173at2"/>
<dbReference type="InterPro" id="IPR006680">
    <property type="entry name" value="Amidohydro-rel"/>
</dbReference>
<dbReference type="Pfam" id="PF04909">
    <property type="entry name" value="Amidohydro_2"/>
    <property type="match status" value="1"/>
</dbReference>
<dbReference type="PANTHER" id="PTHR21240:SF28">
    <property type="entry name" value="ISO-OROTATE DECARBOXYLASE (EUROFUNG)"/>
    <property type="match status" value="1"/>
</dbReference>
<feature type="domain" description="Amidohydrolase-related" evidence="2">
    <location>
        <begin position="10"/>
        <end position="264"/>
    </location>
</feature>
<evidence type="ECO:0000313" key="3">
    <source>
        <dbReference type="EMBL" id="SHK73640.1"/>
    </source>
</evidence>
<dbReference type="GO" id="GO:0016831">
    <property type="term" value="F:carboxy-lyase activity"/>
    <property type="evidence" value="ECO:0007669"/>
    <property type="project" value="InterPro"/>
</dbReference>
<sequence>MKLIPPCPVIDVHHHFATMDAAVWTGGAGHGSDPRAEFMAEHHIDGVFVLAGATGVNAANAPSVNDGVAAYRAKDPDKYLAAFATVDPTDVAAAVREVDRAAVELGVDGFVFHHHFQQTTINDQRMRPILEAIQRHRKPVFVHIVSGSLLEDPWRLAELAQEFPEITFVGLDGFSSPGGAGEMVLIAKQCPNLLFDTALLASVAHGLDAFVEAVGPERLLLGTDFYTQPRLYQVPFPLYEVLNLGLTDDELAAILSGNARRLIGRA</sequence>
<dbReference type="Proteomes" id="UP000184363">
    <property type="component" value="Unassembled WGS sequence"/>
</dbReference>
<dbReference type="InterPro" id="IPR032466">
    <property type="entry name" value="Metal_Hydrolase"/>
</dbReference>
<evidence type="ECO:0000256" key="1">
    <source>
        <dbReference type="ARBA" id="ARBA00023239"/>
    </source>
</evidence>
<gene>
    <name evidence="3" type="ORF">SAMN05443637_11158</name>
</gene>
<name>A0A1M6UWT0_PSETH</name>
<dbReference type="PANTHER" id="PTHR21240">
    <property type="entry name" value="2-AMINO-3-CARBOXYLMUCONATE-6-SEMIALDEHYDE DECARBOXYLASE"/>
    <property type="match status" value="1"/>
</dbReference>
<keyword evidence="1" id="KW-0456">Lyase</keyword>
<accession>A0A1M6UWT0</accession>
<dbReference type="STRING" id="1848.SAMN05443637_11158"/>
<dbReference type="InterPro" id="IPR032465">
    <property type="entry name" value="ACMSD"/>
</dbReference>
<organism evidence="3 4">
    <name type="scientific">Pseudonocardia thermophila</name>
    <dbReference type="NCBI Taxonomy" id="1848"/>
    <lineage>
        <taxon>Bacteria</taxon>
        <taxon>Bacillati</taxon>
        <taxon>Actinomycetota</taxon>
        <taxon>Actinomycetes</taxon>
        <taxon>Pseudonocardiales</taxon>
        <taxon>Pseudonocardiaceae</taxon>
        <taxon>Pseudonocardia</taxon>
    </lineage>
</organism>
<dbReference type="SUPFAM" id="SSF51556">
    <property type="entry name" value="Metallo-dependent hydrolases"/>
    <property type="match status" value="1"/>
</dbReference>
<dbReference type="GO" id="GO:0005737">
    <property type="term" value="C:cytoplasm"/>
    <property type="evidence" value="ECO:0007669"/>
    <property type="project" value="TreeGrafter"/>
</dbReference>
<dbReference type="RefSeq" id="WP_073457780.1">
    <property type="nucleotide sequence ID" value="NZ_CALGVN010000022.1"/>
</dbReference>